<organism evidence="1">
    <name type="scientific">marine sediment metagenome</name>
    <dbReference type="NCBI Taxonomy" id="412755"/>
    <lineage>
        <taxon>unclassified sequences</taxon>
        <taxon>metagenomes</taxon>
        <taxon>ecological metagenomes</taxon>
    </lineage>
</organism>
<reference evidence="1" key="1">
    <citation type="journal article" date="2015" name="Nature">
        <title>Complex archaea that bridge the gap between prokaryotes and eukaryotes.</title>
        <authorList>
            <person name="Spang A."/>
            <person name="Saw J.H."/>
            <person name="Jorgensen S.L."/>
            <person name="Zaremba-Niedzwiedzka K."/>
            <person name="Martijn J."/>
            <person name="Lind A.E."/>
            <person name="van Eijk R."/>
            <person name="Schleper C."/>
            <person name="Guy L."/>
            <person name="Ettema T.J."/>
        </authorList>
    </citation>
    <scope>NUCLEOTIDE SEQUENCE</scope>
</reference>
<gene>
    <name evidence="1" type="ORF">LCGC14_0396310</name>
</gene>
<protein>
    <submittedName>
        <fullName evidence="1">Uncharacterized protein</fullName>
    </submittedName>
</protein>
<accession>A0A0F9T3V9</accession>
<dbReference type="EMBL" id="LAZR01000336">
    <property type="protein sequence ID" value="KKN73829.1"/>
    <property type="molecule type" value="Genomic_DNA"/>
</dbReference>
<dbReference type="AlphaFoldDB" id="A0A0F9T3V9"/>
<comment type="caution">
    <text evidence="1">The sequence shown here is derived from an EMBL/GenBank/DDBJ whole genome shotgun (WGS) entry which is preliminary data.</text>
</comment>
<evidence type="ECO:0000313" key="1">
    <source>
        <dbReference type="EMBL" id="KKN73829.1"/>
    </source>
</evidence>
<name>A0A0F9T3V9_9ZZZZ</name>
<sequence length="128" mass="14773">MINLDGTLKGYEFPKGYHPLEDDTPMYARLQGEDLIDFPISPDWVRHFANQGITTDYPKEFYLDKKIEQPNEYSNNDSIYNNTLECKGGGGRKGVVKGDFEQLKGMVLHLQAKLNEHKEHSKNKGYKY</sequence>
<proteinExistence type="predicted"/>